<accession>H6L9L7</accession>
<dbReference type="OrthoDB" id="442064at2"/>
<dbReference type="Gene3D" id="3.30.70.270">
    <property type="match status" value="1"/>
</dbReference>
<dbReference type="EMBL" id="CP002831">
    <property type="protein sequence ID" value="AFC23195.1"/>
    <property type="molecule type" value="Genomic_DNA"/>
</dbReference>
<keyword evidence="2" id="KW-0051">Antiviral defense</keyword>
<evidence type="ECO:0000259" key="3">
    <source>
        <dbReference type="Pfam" id="PF22335"/>
    </source>
</evidence>
<evidence type="ECO:0000313" key="5">
    <source>
        <dbReference type="Proteomes" id="UP000007519"/>
    </source>
</evidence>
<dbReference type="Pfam" id="PF22335">
    <property type="entry name" value="Cas10-Cmr2_palm2"/>
    <property type="match status" value="1"/>
</dbReference>
<dbReference type="InterPro" id="IPR054767">
    <property type="entry name" value="Cas10-Cmr2_palm2"/>
</dbReference>
<dbReference type="InterPro" id="IPR043128">
    <property type="entry name" value="Rev_trsase/Diguanyl_cyclase"/>
</dbReference>
<reference evidence="4 5" key="1">
    <citation type="journal article" date="2012" name="Stand. Genomic Sci.">
        <title>Complete genome sequencing and analysis of Saprospira grandis str. Lewin, a predatory marine bacterium.</title>
        <authorList>
            <person name="Saw J.H."/>
            <person name="Yuryev A."/>
            <person name="Kanbe M."/>
            <person name="Hou S."/>
            <person name="Young A.G."/>
            <person name="Aizawa S."/>
            <person name="Alam M."/>
        </authorList>
    </citation>
    <scope>NUCLEOTIDE SEQUENCE [LARGE SCALE GENOMIC DNA]</scope>
    <source>
        <strain evidence="4 5">Lewin</strain>
    </source>
</reference>
<evidence type="ECO:0000313" key="4">
    <source>
        <dbReference type="EMBL" id="AFC23195.1"/>
    </source>
</evidence>
<dbReference type="GO" id="GO:0000166">
    <property type="term" value="F:nucleotide binding"/>
    <property type="evidence" value="ECO:0007669"/>
    <property type="project" value="UniProtKB-KW"/>
</dbReference>
<dbReference type="KEGG" id="sgn:SGRA_0456"/>
<protein>
    <recommendedName>
        <fullName evidence="3">Cas10/Cmr2 second palm domain-containing protein</fullName>
    </recommendedName>
</protein>
<proteinExistence type="predicted"/>
<dbReference type="Proteomes" id="UP000007519">
    <property type="component" value="Chromosome"/>
</dbReference>
<dbReference type="eggNOG" id="COG1353">
    <property type="taxonomic scope" value="Bacteria"/>
</dbReference>
<dbReference type="GO" id="GO:0051607">
    <property type="term" value="P:defense response to virus"/>
    <property type="evidence" value="ECO:0007669"/>
    <property type="project" value="UniProtKB-KW"/>
</dbReference>
<evidence type="ECO:0000256" key="1">
    <source>
        <dbReference type="ARBA" id="ARBA00022741"/>
    </source>
</evidence>
<name>H6L9L7_SAPGL</name>
<sequence>MDENVYLYAAAVQGIQSFIFETNKLKEIAGASELVAKVSDSGEFIEFLKSVGVSNPSKKNFLIAAAGNIKYIFDSKEDCEKAFREFPYHIAEKAPGITISQAVLPIKRETIGEQDIHELENQLKAERNRPMRPNTLSWMITARVPETGRPALGAYPDGEVEEKDSSISRLFRSKSLNLGRYRKLQEVESSTNSLLKKSLNIELKDKVCVFAKELKRICPNEGHSWLAMIHADGNDLGRIIPKLFKGVKGQAFRDKQIRFSKALDDATRQAVQKAFTTIFRDDKKDVKSGQEKGKALFERYYKEQGNAAPILGIRPVVIGGDDLSIMVPAEIALDFTKAFLEEFQKETKKELTQVFEEGTEGYDYVKNGLTACAGIAYVTEKFPFHYSADLAESLCSYTKKVAKAARAKSEKNRGEEDKETILTPASLSFYKLESSYAKGYSDYLKEELLPAIYAKKSENNKNKGVEGILNDRGALSLNPYFLAEKPLMGSEAVVQQATVDELSNRLEILSKSGSLASRLRRVLSMLYTHAPGEIQFELERIATFYPKELKGLGINLQGSEDVTDKIVKNCQQLHDLLSLHSFSKFTQEEPA</sequence>
<dbReference type="AlphaFoldDB" id="H6L9L7"/>
<keyword evidence="5" id="KW-1185">Reference proteome</keyword>
<dbReference type="RefSeq" id="WP_014373441.1">
    <property type="nucleotide sequence ID" value="NC_016940.1"/>
</dbReference>
<dbReference type="HOGENOM" id="CLU_037606_1_0_10"/>
<dbReference type="STRING" id="984262.SGRA_0456"/>
<feature type="domain" description="Cas10/Cmr2 second palm" evidence="3">
    <location>
        <begin position="226"/>
        <end position="401"/>
    </location>
</feature>
<keyword evidence="1" id="KW-0547">Nucleotide-binding</keyword>
<gene>
    <name evidence="4" type="ordered locus">SGRA_0456</name>
</gene>
<evidence type="ECO:0000256" key="2">
    <source>
        <dbReference type="ARBA" id="ARBA00023118"/>
    </source>
</evidence>
<organism evidence="4 5">
    <name type="scientific">Saprospira grandis (strain Lewin)</name>
    <dbReference type="NCBI Taxonomy" id="984262"/>
    <lineage>
        <taxon>Bacteria</taxon>
        <taxon>Pseudomonadati</taxon>
        <taxon>Bacteroidota</taxon>
        <taxon>Saprospiria</taxon>
        <taxon>Saprospirales</taxon>
        <taxon>Saprospiraceae</taxon>
        <taxon>Saprospira</taxon>
    </lineage>
</organism>